<dbReference type="GO" id="GO:0005739">
    <property type="term" value="C:mitochondrion"/>
    <property type="evidence" value="ECO:0007669"/>
    <property type="project" value="TreeGrafter"/>
</dbReference>
<name>A0A9P7QF09_9HYPO</name>
<accession>A0A9P7QF09</accession>
<reference evidence="1 2" key="1">
    <citation type="journal article" date="2020" name="bioRxiv">
        <title>Whole genome comparisons of ergot fungi reveals the divergence and evolution of species within the genus Claviceps are the result of varying mechanisms driving genome evolution and host range expansion.</title>
        <authorList>
            <person name="Wyka S.A."/>
            <person name="Mondo S.J."/>
            <person name="Liu M."/>
            <person name="Dettman J."/>
            <person name="Nalam V."/>
            <person name="Broders K.D."/>
        </authorList>
    </citation>
    <scope>NUCLEOTIDE SEQUENCE [LARGE SCALE GENOMIC DNA]</scope>
    <source>
        <strain evidence="1 2">Clav52</strain>
    </source>
</reference>
<sequence length="101" mass="11775">MDINPEIEMPDPLELFSFTCGRFVANEEQELAQRYREFNFNELARRAARAVQADRCLSIEKLPDGLYNRILLLTMDNGKEVVAKIPNWQSQCRAATFHDRK</sequence>
<evidence type="ECO:0000313" key="1">
    <source>
        <dbReference type="EMBL" id="KAG6286066.1"/>
    </source>
</evidence>
<dbReference type="PANTHER" id="PTHR36091:SF1">
    <property type="entry name" value="ALTERED INHERITANCE OF MITOCHONDRIA PROTEIN 9, MITOCHONDRIAL"/>
    <property type="match status" value="1"/>
</dbReference>
<dbReference type="InterPro" id="IPR051035">
    <property type="entry name" value="Mito_inheritance_9"/>
</dbReference>
<dbReference type="Proteomes" id="UP000707071">
    <property type="component" value="Unassembled WGS sequence"/>
</dbReference>
<gene>
    <name evidence="1" type="ORF">E4U09_006921</name>
</gene>
<evidence type="ECO:0000313" key="2">
    <source>
        <dbReference type="Proteomes" id="UP000707071"/>
    </source>
</evidence>
<dbReference type="AlphaFoldDB" id="A0A9P7QF09"/>
<protein>
    <recommendedName>
        <fullName evidence="3">Aminoglycoside phosphotransferase domain-containing protein</fullName>
    </recommendedName>
</protein>
<dbReference type="PANTHER" id="PTHR36091">
    <property type="entry name" value="ALTERED INHERITANCE OF MITOCHONDRIA PROTEIN 9, MITOCHONDRIAL"/>
    <property type="match status" value="1"/>
</dbReference>
<evidence type="ECO:0008006" key="3">
    <source>
        <dbReference type="Google" id="ProtNLM"/>
    </source>
</evidence>
<proteinExistence type="predicted"/>
<organism evidence="1 2">
    <name type="scientific">Claviceps aff. purpurea</name>
    <dbReference type="NCBI Taxonomy" id="1967640"/>
    <lineage>
        <taxon>Eukaryota</taxon>
        <taxon>Fungi</taxon>
        <taxon>Dikarya</taxon>
        <taxon>Ascomycota</taxon>
        <taxon>Pezizomycotina</taxon>
        <taxon>Sordariomycetes</taxon>
        <taxon>Hypocreomycetidae</taxon>
        <taxon>Hypocreales</taxon>
        <taxon>Clavicipitaceae</taxon>
        <taxon>Claviceps</taxon>
    </lineage>
</organism>
<comment type="caution">
    <text evidence="1">The sequence shown here is derived from an EMBL/GenBank/DDBJ whole genome shotgun (WGS) entry which is preliminary data.</text>
</comment>
<keyword evidence="2" id="KW-1185">Reference proteome</keyword>
<dbReference type="EMBL" id="SRRH01000662">
    <property type="protein sequence ID" value="KAG6286066.1"/>
    <property type="molecule type" value="Genomic_DNA"/>
</dbReference>